<dbReference type="EMBL" id="JABFAD010000008">
    <property type="protein sequence ID" value="MBA0805103.1"/>
    <property type="molecule type" value="Genomic_DNA"/>
</dbReference>
<gene>
    <name evidence="1" type="ORF">Gohar_004645</name>
</gene>
<sequence>MLVVLMETTHLGSRGFAIYEAMSFSVKLMMNTFKMISIFVA</sequence>
<protein>
    <submittedName>
        <fullName evidence="1">Uncharacterized protein</fullName>
    </submittedName>
</protein>
<evidence type="ECO:0000313" key="1">
    <source>
        <dbReference type="EMBL" id="MBA0805103.1"/>
    </source>
</evidence>
<comment type="caution">
    <text evidence="1">The sequence shown here is derived from an EMBL/GenBank/DDBJ whole genome shotgun (WGS) entry which is preliminary data.</text>
</comment>
<dbReference type="AlphaFoldDB" id="A0A7J9H5J1"/>
<keyword evidence="2" id="KW-1185">Reference proteome</keyword>
<organism evidence="1 2">
    <name type="scientific">Gossypium harknessii</name>
    <dbReference type="NCBI Taxonomy" id="34285"/>
    <lineage>
        <taxon>Eukaryota</taxon>
        <taxon>Viridiplantae</taxon>
        <taxon>Streptophyta</taxon>
        <taxon>Embryophyta</taxon>
        <taxon>Tracheophyta</taxon>
        <taxon>Spermatophyta</taxon>
        <taxon>Magnoliopsida</taxon>
        <taxon>eudicotyledons</taxon>
        <taxon>Gunneridae</taxon>
        <taxon>Pentapetalae</taxon>
        <taxon>rosids</taxon>
        <taxon>malvids</taxon>
        <taxon>Malvales</taxon>
        <taxon>Malvaceae</taxon>
        <taxon>Malvoideae</taxon>
        <taxon>Gossypium</taxon>
    </lineage>
</organism>
<reference evidence="1 2" key="1">
    <citation type="journal article" date="2019" name="Genome Biol. Evol.">
        <title>Insights into the evolution of the New World diploid cottons (Gossypium, subgenus Houzingenia) based on genome sequencing.</title>
        <authorList>
            <person name="Grover C.E."/>
            <person name="Arick M.A. 2nd"/>
            <person name="Thrash A."/>
            <person name="Conover J.L."/>
            <person name="Sanders W.S."/>
            <person name="Peterson D.G."/>
            <person name="Frelichowski J.E."/>
            <person name="Scheffler J.A."/>
            <person name="Scheffler B.E."/>
            <person name="Wendel J.F."/>
        </authorList>
    </citation>
    <scope>NUCLEOTIDE SEQUENCE [LARGE SCALE GENOMIC DNA]</scope>
    <source>
        <strain evidence="1">0</strain>
        <tissue evidence="1">Leaf</tissue>
    </source>
</reference>
<proteinExistence type="predicted"/>
<evidence type="ECO:0000313" key="2">
    <source>
        <dbReference type="Proteomes" id="UP000593560"/>
    </source>
</evidence>
<accession>A0A7J9H5J1</accession>
<dbReference type="Proteomes" id="UP000593560">
    <property type="component" value="Unassembled WGS sequence"/>
</dbReference>
<name>A0A7J9H5J1_9ROSI</name>